<dbReference type="EMBL" id="LACI01002578">
    <property type="protein sequence ID" value="KJU81740.1"/>
    <property type="molecule type" value="Genomic_DNA"/>
</dbReference>
<dbReference type="Proteomes" id="UP000033423">
    <property type="component" value="Unassembled WGS sequence"/>
</dbReference>
<gene>
    <name evidence="1" type="ORF">MBAV_006067</name>
</gene>
<feature type="non-terminal residue" evidence="1">
    <location>
        <position position="1"/>
    </location>
</feature>
<comment type="caution">
    <text evidence="1">The sequence shown here is derived from an EMBL/GenBank/DDBJ whole genome shotgun (WGS) entry which is preliminary data.</text>
</comment>
<name>A0A0F3GIH4_9BACT</name>
<proteinExistence type="predicted"/>
<protein>
    <submittedName>
        <fullName evidence="1">Uncharacterized protein</fullName>
    </submittedName>
</protein>
<accession>A0A0F3GIH4</accession>
<keyword evidence="2" id="KW-1185">Reference proteome</keyword>
<reference evidence="1 2" key="1">
    <citation type="submission" date="2015-02" db="EMBL/GenBank/DDBJ databases">
        <title>Single-cell genomics of uncultivated deep-branching MTB reveals a conserved set of magnetosome genes.</title>
        <authorList>
            <person name="Kolinko S."/>
            <person name="Richter M."/>
            <person name="Glockner F.O."/>
            <person name="Brachmann A."/>
            <person name="Schuler D."/>
        </authorList>
    </citation>
    <scope>NUCLEOTIDE SEQUENCE [LARGE SCALE GENOMIC DNA]</scope>
    <source>
        <strain evidence="1">TM-1</strain>
    </source>
</reference>
<evidence type="ECO:0000313" key="1">
    <source>
        <dbReference type="EMBL" id="KJU81740.1"/>
    </source>
</evidence>
<evidence type="ECO:0000313" key="2">
    <source>
        <dbReference type="Proteomes" id="UP000033423"/>
    </source>
</evidence>
<organism evidence="1 2">
    <name type="scientific">Candidatus Magnetobacterium bavaricum</name>
    <dbReference type="NCBI Taxonomy" id="29290"/>
    <lineage>
        <taxon>Bacteria</taxon>
        <taxon>Pseudomonadati</taxon>
        <taxon>Nitrospirota</taxon>
        <taxon>Thermodesulfovibrionia</taxon>
        <taxon>Thermodesulfovibrionales</taxon>
        <taxon>Candidatus Magnetobacteriaceae</taxon>
        <taxon>Candidatus Magnetobacterium</taxon>
    </lineage>
</organism>
<dbReference type="AlphaFoldDB" id="A0A0F3GIH4"/>
<sequence length="131" mass="15381">YKEDHSFVISNTLGKKKDIDSIGQILQKRYKLIYSDIWISFFNNDYDHANFILYHAEISFDKDRNAWTNYMDSFNDIVIRKFIDFIKNTCSNVKCPSLLAKDGKQINIGTILDSQHQILERRRSVVNSRGP</sequence>